<dbReference type="InterPro" id="IPR051808">
    <property type="entry name" value="Type_IV_pilus_biogenesis"/>
</dbReference>
<accession>A0ABS3AT65</accession>
<dbReference type="InterPro" id="IPR011990">
    <property type="entry name" value="TPR-like_helical_dom_sf"/>
</dbReference>
<evidence type="ECO:0000313" key="4">
    <source>
        <dbReference type="EMBL" id="MBN4068304.1"/>
    </source>
</evidence>
<comment type="caution">
    <text evidence="4">The sequence shown here is derived from an EMBL/GenBank/DDBJ whole genome shotgun (WGS) entry which is preliminary data.</text>
</comment>
<keyword evidence="5" id="KW-1185">Reference proteome</keyword>
<dbReference type="Gene3D" id="1.25.40.10">
    <property type="entry name" value="Tetratricopeptide repeat domain"/>
    <property type="match status" value="1"/>
</dbReference>
<dbReference type="SMART" id="SM00028">
    <property type="entry name" value="TPR"/>
    <property type="match status" value="2"/>
</dbReference>
<protein>
    <submittedName>
        <fullName evidence="4">Tetratricopeptide repeat protein</fullName>
    </submittedName>
</protein>
<evidence type="ECO:0000313" key="5">
    <source>
        <dbReference type="Proteomes" id="UP000717534"/>
    </source>
</evidence>
<dbReference type="Pfam" id="PF00263">
    <property type="entry name" value="Secretin"/>
    <property type="match status" value="1"/>
</dbReference>
<dbReference type="SUPFAM" id="SSF48452">
    <property type="entry name" value="TPR-like"/>
    <property type="match status" value="1"/>
</dbReference>
<dbReference type="Pfam" id="PF13432">
    <property type="entry name" value="TPR_16"/>
    <property type="match status" value="1"/>
</dbReference>
<dbReference type="PANTHER" id="PTHR30604">
    <property type="entry name" value="PROTEIN TRANSPORT PROTEIN HOFQ"/>
    <property type="match status" value="1"/>
</dbReference>
<reference evidence="4 5" key="1">
    <citation type="submission" date="2021-02" db="EMBL/GenBank/DDBJ databases">
        <title>Activity-based single-cell genomes from oceanic crustal fluid captures similar information to metagenomic and metatranscriptomic surveys with orders of magnitude less sampling.</title>
        <authorList>
            <person name="D'Angelo T.S."/>
            <person name="Orcutt B.N."/>
        </authorList>
    </citation>
    <scope>NUCLEOTIDE SEQUENCE [LARGE SCALE GENOMIC DNA]</scope>
    <source>
        <strain evidence="4">AH-315-G02</strain>
    </source>
</reference>
<evidence type="ECO:0000259" key="3">
    <source>
        <dbReference type="Pfam" id="PF00263"/>
    </source>
</evidence>
<dbReference type="InterPro" id="IPR001775">
    <property type="entry name" value="GspD/PilQ"/>
</dbReference>
<dbReference type="InterPro" id="IPR004846">
    <property type="entry name" value="T2SS/T3SS_dom"/>
</dbReference>
<proteinExistence type="inferred from homology"/>
<sequence>TIVIGGIIGHDATVSEWKIPLLGDIPLIGWLFKSKSTSHLKTNMFIFITPHIIKNPADIARVTLTKEEQLDKVMPQVKEQLHRQINLDHAMTLSDIGFQKLQEKNFEQARHYFNEALEIKPDSPYALMNLGVICEQEGNDAEAIKFYQKVIDNVSNGENSGVEGEGPKGRNLLNICKENINRLLQNQDTWPYPEGSE</sequence>
<dbReference type="PRINTS" id="PR00811">
    <property type="entry name" value="BCTERIALGSPD"/>
</dbReference>
<comment type="similarity">
    <text evidence="2">Belongs to the bacterial secretin family.</text>
</comment>
<dbReference type="EMBL" id="JAFITO010000009">
    <property type="protein sequence ID" value="MBN4068304.1"/>
    <property type="molecule type" value="Genomic_DNA"/>
</dbReference>
<evidence type="ECO:0000256" key="2">
    <source>
        <dbReference type="RuleBase" id="RU004003"/>
    </source>
</evidence>
<feature type="domain" description="Type II/III secretion system secretin-like" evidence="3">
    <location>
        <begin position="1"/>
        <end position="54"/>
    </location>
</feature>
<dbReference type="PROSITE" id="PS50005">
    <property type="entry name" value="TPR"/>
    <property type="match status" value="1"/>
</dbReference>
<feature type="non-terminal residue" evidence="4">
    <location>
        <position position="1"/>
    </location>
</feature>
<organism evidence="4 5">
    <name type="scientific">Desulfotalea psychrophila</name>
    <dbReference type="NCBI Taxonomy" id="84980"/>
    <lineage>
        <taxon>Bacteria</taxon>
        <taxon>Pseudomonadati</taxon>
        <taxon>Thermodesulfobacteriota</taxon>
        <taxon>Desulfobulbia</taxon>
        <taxon>Desulfobulbales</taxon>
        <taxon>Desulfocapsaceae</taxon>
        <taxon>Desulfotalea</taxon>
    </lineage>
</organism>
<dbReference type="Proteomes" id="UP000717534">
    <property type="component" value="Unassembled WGS sequence"/>
</dbReference>
<dbReference type="PANTHER" id="PTHR30604:SF1">
    <property type="entry name" value="DNA UTILIZATION PROTEIN HOFQ"/>
    <property type="match status" value="1"/>
</dbReference>
<keyword evidence="1" id="KW-0802">TPR repeat</keyword>
<name>A0ABS3AT65_9BACT</name>
<evidence type="ECO:0000256" key="1">
    <source>
        <dbReference type="PROSITE-ProRule" id="PRU00339"/>
    </source>
</evidence>
<dbReference type="InterPro" id="IPR019734">
    <property type="entry name" value="TPR_rpt"/>
</dbReference>
<gene>
    <name evidence="4" type="ORF">JYU06_02115</name>
</gene>
<feature type="repeat" description="TPR" evidence="1">
    <location>
        <begin position="90"/>
        <end position="123"/>
    </location>
</feature>